<dbReference type="Proteomes" id="UP000019113">
    <property type="component" value="Unassembled WGS sequence"/>
</dbReference>
<dbReference type="GO" id="GO:0008664">
    <property type="term" value="F:RNA 2',3'-cyclic 3'-phosphodiesterase activity"/>
    <property type="evidence" value="ECO:0007669"/>
    <property type="project" value="UniProtKB-EC"/>
</dbReference>
<dbReference type="PANTHER" id="PTHR35561">
    <property type="entry name" value="RNA 2',3'-CYCLIC PHOSPHODIESTERASE"/>
    <property type="match status" value="1"/>
</dbReference>
<keyword evidence="4" id="KW-1185">Reference proteome</keyword>
<gene>
    <name evidence="3" type="ORF">BJB45_20270</name>
</gene>
<dbReference type="HAMAP" id="MF_01940">
    <property type="entry name" value="RNA_CPDase"/>
    <property type="match status" value="1"/>
</dbReference>
<evidence type="ECO:0000256" key="2">
    <source>
        <dbReference type="HAMAP-Rule" id="MF_01940"/>
    </source>
</evidence>
<comment type="function">
    <text evidence="2">Hydrolyzes RNA 2',3'-cyclic phosphodiester to an RNA 2'-phosphomonoester.</text>
</comment>
<organism evidence="3 4">
    <name type="scientific">Halomonas huangheensis</name>
    <dbReference type="NCBI Taxonomy" id="1178482"/>
    <lineage>
        <taxon>Bacteria</taxon>
        <taxon>Pseudomonadati</taxon>
        <taxon>Pseudomonadota</taxon>
        <taxon>Gammaproteobacteria</taxon>
        <taxon>Oceanospirillales</taxon>
        <taxon>Halomonadaceae</taxon>
        <taxon>Halomonas</taxon>
    </lineage>
</organism>
<comment type="caution">
    <text evidence="3">The sequence shown here is derived from an EMBL/GenBank/DDBJ whole genome shotgun (WGS) entry which is preliminary data.</text>
</comment>
<dbReference type="InterPro" id="IPR004175">
    <property type="entry name" value="RNA_CPDase"/>
</dbReference>
<dbReference type="RefSeq" id="WP_021819460.1">
    <property type="nucleotide sequence ID" value="NZ_AVBC01000035.1"/>
</dbReference>
<dbReference type="Pfam" id="PF13563">
    <property type="entry name" value="2_5_RNA_ligase2"/>
    <property type="match status" value="1"/>
</dbReference>
<name>W1N5Y3_9GAMM</name>
<dbReference type="NCBIfam" id="TIGR02258">
    <property type="entry name" value="2_5_ligase"/>
    <property type="match status" value="1"/>
</dbReference>
<feature type="short sequence motif" description="HXTX 2" evidence="2">
    <location>
        <begin position="122"/>
        <end position="125"/>
    </location>
</feature>
<dbReference type="KEGG" id="hhu:AR456_20425"/>
<dbReference type="PANTHER" id="PTHR35561:SF1">
    <property type="entry name" value="RNA 2',3'-CYCLIC PHOSPHODIESTERASE"/>
    <property type="match status" value="1"/>
</dbReference>
<evidence type="ECO:0000256" key="1">
    <source>
        <dbReference type="ARBA" id="ARBA00022801"/>
    </source>
</evidence>
<dbReference type="OrthoDB" id="7061261at2"/>
<dbReference type="SUPFAM" id="SSF55144">
    <property type="entry name" value="LigT-like"/>
    <property type="match status" value="1"/>
</dbReference>
<comment type="similarity">
    <text evidence="2">Belongs to the 2H phosphoesterase superfamily. ThpR family.</text>
</comment>
<feature type="short sequence motif" description="HXTX 1" evidence="2">
    <location>
        <begin position="39"/>
        <end position="42"/>
    </location>
</feature>
<dbReference type="GO" id="GO:0004113">
    <property type="term" value="F:2',3'-cyclic-nucleotide 3'-phosphodiesterase activity"/>
    <property type="evidence" value="ECO:0007669"/>
    <property type="project" value="InterPro"/>
</dbReference>
<feature type="active site" description="Proton acceptor" evidence="2">
    <location>
        <position position="122"/>
    </location>
</feature>
<protein>
    <recommendedName>
        <fullName evidence="2">RNA 2',3'-cyclic phosphodiesterase</fullName>
        <shortName evidence="2">RNA 2',3'-CPDase</shortName>
        <ecNumber evidence="2">3.1.4.58</ecNumber>
    </recommendedName>
</protein>
<dbReference type="PATRIC" id="fig|1178482.3.peg.2506"/>
<accession>W1N5Y3</accession>
<keyword evidence="1 2" id="KW-0378">Hydrolase</keyword>
<dbReference type="InterPro" id="IPR009097">
    <property type="entry name" value="Cyclic_Pdiesterase"/>
</dbReference>
<comment type="catalytic activity">
    <reaction evidence="2">
        <text>a 3'-end 2',3'-cyclophospho-ribonucleotide-RNA + H2O = a 3'-end 2'-phospho-ribonucleotide-RNA + H(+)</text>
        <dbReference type="Rhea" id="RHEA:11828"/>
        <dbReference type="Rhea" id="RHEA-COMP:10464"/>
        <dbReference type="Rhea" id="RHEA-COMP:17353"/>
        <dbReference type="ChEBI" id="CHEBI:15377"/>
        <dbReference type="ChEBI" id="CHEBI:15378"/>
        <dbReference type="ChEBI" id="CHEBI:83064"/>
        <dbReference type="ChEBI" id="CHEBI:173113"/>
        <dbReference type="EC" id="3.1.4.58"/>
    </reaction>
</comment>
<dbReference type="STRING" id="1178482.AR456_20425"/>
<sequence length="171" mass="19134">MRLFLALSPPDDLRQRLGTLADSLHDECGGRRVPDANLHLTLAFLGEQSAEQAQQLEAWLQQMQVAAGDIRLDHCGHFRRPGIVWIGPRHTPSPLKLLHADVSHALKHMGIATHPSEHFRPHVTLLRNANAPVTTMPVQTLHWSYNQIQLIQSTLNTSGSHYRCLASTTVR</sequence>
<dbReference type="EMBL" id="AVBC01000035">
    <property type="protein sequence ID" value="ERL50933.1"/>
    <property type="molecule type" value="Genomic_DNA"/>
</dbReference>
<dbReference type="Gene3D" id="3.90.1140.10">
    <property type="entry name" value="Cyclic phosphodiesterase"/>
    <property type="match status" value="1"/>
</dbReference>
<dbReference type="EC" id="3.1.4.58" evidence="2"/>
<dbReference type="AlphaFoldDB" id="W1N5Y3"/>
<proteinExistence type="inferred from homology"/>
<evidence type="ECO:0000313" key="4">
    <source>
        <dbReference type="Proteomes" id="UP000019113"/>
    </source>
</evidence>
<feature type="active site" description="Proton donor" evidence="2">
    <location>
        <position position="39"/>
    </location>
</feature>
<evidence type="ECO:0000313" key="3">
    <source>
        <dbReference type="EMBL" id="ERL50933.1"/>
    </source>
</evidence>
<dbReference type="eggNOG" id="COG1514">
    <property type="taxonomic scope" value="Bacteria"/>
</dbReference>
<reference evidence="3 4" key="1">
    <citation type="submission" date="2013-08" db="EMBL/GenBank/DDBJ databases">
        <title>draft genome of Halomonas huanghegensis, strain BJGMM-B45T.</title>
        <authorList>
            <person name="Miao C."/>
            <person name="Wan Y."/>
            <person name="Jin W."/>
        </authorList>
    </citation>
    <scope>NUCLEOTIDE SEQUENCE [LARGE SCALE GENOMIC DNA]</scope>
    <source>
        <strain evidence="3 4">BJGMM-B45</strain>
    </source>
</reference>